<sequence length="236" mass="25074">MRKLLALTLVFYVTVVTPAQATDLVKNGSFEETTVNGKDTFAGHVDGWNGGGNLTYIAPPGTADDGQGLVSLYGPFPKTSPDGGNFVIADGDSPYRDAIWQTIAGLTIGGVYELNFFQAAGQWAGRPWASDTTERWQVSFGDETKQSDSYQLPFEGVGPWQSQTMHFTATSTSQVLSFLADGTPAGAPPMSLLDGVSLSLTALPEPSTWTMLLTGFAAVGGAMRARRRGQQRAALV</sequence>
<evidence type="ECO:0000256" key="1">
    <source>
        <dbReference type="SAM" id="SignalP"/>
    </source>
</evidence>
<evidence type="ECO:0000313" key="2">
    <source>
        <dbReference type="EMBL" id="MBW6529773.1"/>
    </source>
</evidence>
<proteinExistence type="predicted"/>
<feature type="signal peptide" evidence="1">
    <location>
        <begin position="1"/>
        <end position="21"/>
    </location>
</feature>
<dbReference type="Gene3D" id="2.60.120.260">
    <property type="entry name" value="Galactose-binding domain-like"/>
    <property type="match status" value="1"/>
</dbReference>
<dbReference type="Proteomes" id="UP000759103">
    <property type="component" value="Unassembled WGS sequence"/>
</dbReference>
<keyword evidence="3" id="KW-1185">Reference proteome</keyword>
<protein>
    <submittedName>
        <fullName evidence="2">PEPxxWA-CTERM sorting domain-containing protein</fullName>
    </submittedName>
</protein>
<organism evidence="2 3">
    <name type="scientific">Sphingomonas citri</name>
    <dbReference type="NCBI Taxonomy" id="2862499"/>
    <lineage>
        <taxon>Bacteria</taxon>
        <taxon>Pseudomonadati</taxon>
        <taxon>Pseudomonadota</taxon>
        <taxon>Alphaproteobacteria</taxon>
        <taxon>Sphingomonadales</taxon>
        <taxon>Sphingomonadaceae</taxon>
        <taxon>Sphingomonas</taxon>
    </lineage>
</organism>
<feature type="chain" id="PRO_5046150981" evidence="1">
    <location>
        <begin position="22"/>
        <end position="236"/>
    </location>
</feature>
<comment type="caution">
    <text evidence="2">The sequence shown here is derived from an EMBL/GenBank/DDBJ whole genome shotgun (WGS) entry which is preliminary data.</text>
</comment>
<name>A0ABS7BJG5_9SPHN</name>
<gene>
    <name evidence="2" type="ORF">KZ820_03410</name>
</gene>
<evidence type="ECO:0000313" key="3">
    <source>
        <dbReference type="Proteomes" id="UP000759103"/>
    </source>
</evidence>
<dbReference type="EMBL" id="JAHXZN010000001">
    <property type="protein sequence ID" value="MBW6529773.1"/>
    <property type="molecule type" value="Genomic_DNA"/>
</dbReference>
<dbReference type="NCBIfam" id="NF035944">
    <property type="entry name" value="PEPxxWA-CTERM"/>
    <property type="match status" value="1"/>
</dbReference>
<accession>A0ABS7BJG5</accession>
<reference evidence="2 3" key="1">
    <citation type="submission" date="2021-07" db="EMBL/GenBank/DDBJ databases">
        <title>Sphingomonas sp.</title>
        <authorList>
            <person name="Feng G."/>
            <person name="Li J."/>
            <person name="Pan M."/>
        </authorList>
    </citation>
    <scope>NUCLEOTIDE SEQUENCE [LARGE SCALE GENOMIC DNA]</scope>
    <source>
        <strain evidence="2 3">RRHST34</strain>
    </source>
</reference>
<dbReference type="RefSeq" id="WP_219747260.1">
    <property type="nucleotide sequence ID" value="NZ_JAHXZN010000001.1"/>
</dbReference>
<keyword evidence="1" id="KW-0732">Signal</keyword>